<dbReference type="Proteomes" id="UP000029723">
    <property type="component" value="Unassembled WGS sequence"/>
</dbReference>
<dbReference type="EMBL" id="JRPQ01000159">
    <property type="protein sequence ID" value="KGI21363.1"/>
    <property type="molecule type" value="Genomic_DNA"/>
</dbReference>
<gene>
    <name evidence="1" type="ORF">HMPREF9304_10800</name>
</gene>
<reference evidence="1 2" key="1">
    <citation type="submission" date="2014-07" db="EMBL/GenBank/DDBJ databases">
        <authorList>
            <person name="McCorrison J."/>
            <person name="Sanka R."/>
            <person name="Torralba M."/>
            <person name="Gillis M."/>
            <person name="Haft D.H."/>
            <person name="Methe B."/>
            <person name="Sutton G."/>
            <person name="Nelson K.E."/>
        </authorList>
    </citation>
    <scope>NUCLEOTIDE SEQUENCE [LARGE SCALE GENOMIC DNA]</scope>
    <source>
        <strain evidence="1 2">S9-PR14</strain>
    </source>
</reference>
<protein>
    <submittedName>
        <fullName evidence="1">Uncharacterized protein</fullName>
    </submittedName>
</protein>
<evidence type="ECO:0000313" key="2">
    <source>
        <dbReference type="Proteomes" id="UP000029723"/>
    </source>
</evidence>
<accession>A0A098YRS8</accession>
<comment type="caution">
    <text evidence="1">The sequence shown here is derived from an EMBL/GenBank/DDBJ whole genome shotgun (WGS) entry which is preliminary data.</text>
</comment>
<proteinExistence type="predicted"/>
<sequence>MIKNNKYFIDFSFSQRYKFSLNYKVKNKKIQKIYQTSVLQSWYRALKKSFTLWILRLSLAEAYGFMES</sequence>
<dbReference type="AlphaFoldDB" id="A0A098YRS8"/>
<organism evidence="1 2">
    <name type="scientific">Hoylesella timonensis S9-PR14</name>
    <dbReference type="NCBI Taxonomy" id="1401062"/>
    <lineage>
        <taxon>Bacteria</taxon>
        <taxon>Pseudomonadati</taxon>
        <taxon>Bacteroidota</taxon>
        <taxon>Bacteroidia</taxon>
        <taxon>Bacteroidales</taxon>
        <taxon>Prevotellaceae</taxon>
        <taxon>Hoylesella</taxon>
    </lineage>
</organism>
<evidence type="ECO:0000313" key="1">
    <source>
        <dbReference type="EMBL" id="KGI21363.1"/>
    </source>
</evidence>
<name>A0A098YRS8_9BACT</name>